<evidence type="ECO:0000256" key="3">
    <source>
        <dbReference type="ARBA" id="ARBA00025765"/>
    </source>
</evidence>
<dbReference type="GO" id="GO:0003899">
    <property type="term" value="F:DNA-directed RNA polymerase activity"/>
    <property type="evidence" value="ECO:0007669"/>
    <property type="project" value="InterPro"/>
</dbReference>
<evidence type="ECO:0000256" key="4">
    <source>
        <dbReference type="SAM" id="MobiDB-lite"/>
    </source>
</evidence>
<name>A0AAD8KUG7_TARER</name>
<dbReference type="GO" id="GO:0055029">
    <property type="term" value="C:nuclear DNA-directed RNA polymerase complex"/>
    <property type="evidence" value="ECO:0007669"/>
    <property type="project" value="UniProtKB-ARBA"/>
</dbReference>
<keyword evidence="2" id="KW-0539">Nucleus</keyword>
<dbReference type="GO" id="GO:0006362">
    <property type="term" value="P:transcription elongation by RNA polymerase I"/>
    <property type="evidence" value="ECO:0007669"/>
    <property type="project" value="TreeGrafter"/>
</dbReference>
<dbReference type="GO" id="GO:0003677">
    <property type="term" value="F:DNA binding"/>
    <property type="evidence" value="ECO:0007669"/>
    <property type="project" value="InterPro"/>
</dbReference>
<evidence type="ECO:0000313" key="8">
    <source>
        <dbReference type="Proteomes" id="UP001229421"/>
    </source>
</evidence>
<feature type="domain" description="RNA polymerase subunit H/Rpb5 C-terminal" evidence="5">
    <location>
        <begin position="165"/>
        <end position="237"/>
    </location>
</feature>
<dbReference type="AlphaFoldDB" id="A0AAD8KUG7"/>
<dbReference type="SUPFAM" id="SSF55287">
    <property type="entry name" value="RPB5-like RNA polymerase subunit"/>
    <property type="match status" value="1"/>
</dbReference>
<dbReference type="EMBL" id="JAUHHV010000004">
    <property type="protein sequence ID" value="KAK1428889.1"/>
    <property type="molecule type" value="Genomic_DNA"/>
</dbReference>
<proteinExistence type="inferred from homology"/>
<dbReference type="InterPro" id="IPR036710">
    <property type="entry name" value="RNA_pol_Rpb5_N_sf"/>
</dbReference>
<evidence type="ECO:0000259" key="5">
    <source>
        <dbReference type="Pfam" id="PF01191"/>
    </source>
</evidence>
<dbReference type="InterPro" id="IPR005571">
    <property type="entry name" value="RNA_pol_Rpb5_N"/>
</dbReference>
<dbReference type="SUPFAM" id="SSF53036">
    <property type="entry name" value="Eukaryotic RPB5 N-terminal domain"/>
    <property type="match status" value="1"/>
</dbReference>
<protein>
    <recommendedName>
        <fullName evidence="9">DNA-directed RNA polymerase</fullName>
    </recommendedName>
</protein>
<dbReference type="PANTHER" id="PTHR10535:SF2">
    <property type="entry name" value="DNA-DIRECTED RNA POLYMERASE V SUBUNIT 5A"/>
    <property type="match status" value="1"/>
</dbReference>
<dbReference type="InterPro" id="IPR014381">
    <property type="entry name" value="Arch_Rpo5/euc_Rpb5"/>
</dbReference>
<sequence>MGETAGDAMETEMSNGSGTGTGNGTTGKCLSSFVDKGTIDSHRYYLSRKTLLEMLRDRGYDISNSDIDLTLTQFRDLHGQDIDVDRLRISASHLTNFENKILAVFCGTGVVKVNSIRWIATQIMNKETLNRLIIVVQGHITSQAMKAVDLFPFKVEIFQITDLLVNITKHVLKPKHRVLTDVEKEKLLNKFNVDEKQLPRMSQKDAIAQYYGLEKGQVIEVTYNGEITGLHVTYRCIWFIVHATRWYTSTRGGKIGVHMGRVGSVWLLVMLMIFGVCRDPFYEAEGLTRVVKDDGDIGARLSERVRTLKKLYRDA</sequence>
<evidence type="ECO:0000259" key="6">
    <source>
        <dbReference type="Pfam" id="PF03871"/>
    </source>
</evidence>
<dbReference type="PANTHER" id="PTHR10535">
    <property type="entry name" value="DNA-DIRECTED RNA POLYMERASES I, II, AND III SUBUNIT RPABC1"/>
    <property type="match status" value="1"/>
</dbReference>
<dbReference type="Pfam" id="PF03871">
    <property type="entry name" value="RNA_pol_Rpb5_N"/>
    <property type="match status" value="1"/>
</dbReference>
<dbReference type="InterPro" id="IPR035913">
    <property type="entry name" value="RPB5-like_sf"/>
</dbReference>
<dbReference type="Proteomes" id="UP001229421">
    <property type="component" value="Unassembled WGS sequence"/>
</dbReference>
<reference evidence="7" key="1">
    <citation type="journal article" date="2023" name="bioRxiv">
        <title>Improved chromosome-level genome assembly for marigold (Tagetes erecta).</title>
        <authorList>
            <person name="Jiang F."/>
            <person name="Yuan L."/>
            <person name="Wang S."/>
            <person name="Wang H."/>
            <person name="Xu D."/>
            <person name="Wang A."/>
            <person name="Fan W."/>
        </authorList>
    </citation>
    <scope>NUCLEOTIDE SEQUENCE</scope>
    <source>
        <strain evidence="7">WSJ</strain>
        <tissue evidence="7">Leaf</tissue>
    </source>
</reference>
<gene>
    <name evidence="7" type="ORF">QVD17_17729</name>
</gene>
<evidence type="ECO:0000313" key="7">
    <source>
        <dbReference type="EMBL" id="KAK1428889.1"/>
    </source>
</evidence>
<dbReference type="Gene3D" id="3.40.1340.10">
    <property type="entry name" value="RNA polymerase, Rpb5, N-terminal domain"/>
    <property type="match status" value="1"/>
</dbReference>
<dbReference type="GO" id="GO:0042797">
    <property type="term" value="P:tRNA transcription by RNA polymerase III"/>
    <property type="evidence" value="ECO:0007669"/>
    <property type="project" value="TreeGrafter"/>
</dbReference>
<comment type="similarity">
    <text evidence="3">Belongs to the archaeal Rpo5/eukaryotic RPB5 RNA polymerase subunit family.</text>
</comment>
<evidence type="ECO:0008006" key="9">
    <source>
        <dbReference type="Google" id="ProtNLM"/>
    </source>
</evidence>
<dbReference type="Gene3D" id="3.90.940.20">
    <property type="entry name" value="RPB5-like RNA polymerase subunit"/>
    <property type="match status" value="1"/>
</dbReference>
<feature type="domain" description="RNA polymerase Rpb5 N-terminal" evidence="6">
    <location>
        <begin position="41"/>
        <end position="122"/>
    </location>
</feature>
<evidence type="ECO:0000256" key="1">
    <source>
        <dbReference type="ARBA" id="ARBA00004123"/>
    </source>
</evidence>
<dbReference type="GO" id="GO:0006366">
    <property type="term" value="P:transcription by RNA polymerase II"/>
    <property type="evidence" value="ECO:0007669"/>
    <property type="project" value="TreeGrafter"/>
</dbReference>
<accession>A0AAD8KUG7</accession>
<comment type="subcellular location">
    <subcellularLocation>
        <location evidence="1">Nucleus</location>
    </subcellularLocation>
</comment>
<dbReference type="InterPro" id="IPR000783">
    <property type="entry name" value="RNA_pol_subH/Rpb5_C"/>
</dbReference>
<feature type="region of interest" description="Disordered" evidence="4">
    <location>
        <begin position="1"/>
        <end position="23"/>
    </location>
</feature>
<dbReference type="Pfam" id="PF01191">
    <property type="entry name" value="RNA_pol_Rpb5_C"/>
    <property type="match status" value="1"/>
</dbReference>
<comment type="caution">
    <text evidence="7">The sequence shown here is derived from an EMBL/GenBank/DDBJ whole genome shotgun (WGS) entry which is preliminary data.</text>
</comment>
<organism evidence="7 8">
    <name type="scientific">Tagetes erecta</name>
    <name type="common">African marigold</name>
    <dbReference type="NCBI Taxonomy" id="13708"/>
    <lineage>
        <taxon>Eukaryota</taxon>
        <taxon>Viridiplantae</taxon>
        <taxon>Streptophyta</taxon>
        <taxon>Embryophyta</taxon>
        <taxon>Tracheophyta</taxon>
        <taxon>Spermatophyta</taxon>
        <taxon>Magnoliopsida</taxon>
        <taxon>eudicotyledons</taxon>
        <taxon>Gunneridae</taxon>
        <taxon>Pentapetalae</taxon>
        <taxon>asterids</taxon>
        <taxon>campanulids</taxon>
        <taxon>Asterales</taxon>
        <taxon>Asteraceae</taxon>
        <taxon>Asteroideae</taxon>
        <taxon>Heliantheae alliance</taxon>
        <taxon>Tageteae</taxon>
        <taxon>Tagetes</taxon>
    </lineage>
</organism>
<dbReference type="FunFam" id="3.90.940.20:FF:000001">
    <property type="entry name" value="DNA-directed RNA polymerases I, II, and III subunit RPABC1"/>
    <property type="match status" value="1"/>
</dbReference>
<keyword evidence="8" id="KW-1185">Reference proteome</keyword>
<evidence type="ECO:0000256" key="2">
    <source>
        <dbReference type="ARBA" id="ARBA00023242"/>
    </source>
</evidence>